<comment type="caution">
    <text evidence="1">The sequence shown here is derived from an EMBL/GenBank/DDBJ whole genome shotgun (WGS) entry which is preliminary data.</text>
</comment>
<name>A0A9P9YZH7_9MUSC</name>
<evidence type="ECO:0000313" key="1">
    <source>
        <dbReference type="EMBL" id="KAI8045961.1"/>
    </source>
</evidence>
<proteinExistence type="predicted"/>
<accession>A0A9P9YZH7</accession>
<dbReference type="EMBL" id="JAMKOV010000001">
    <property type="protein sequence ID" value="KAI8045961.1"/>
    <property type="molecule type" value="Genomic_DNA"/>
</dbReference>
<evidence type="ECO:0000313" key="2">
    <source>
        <dbReference type="Proteomes" id="UP001059596"/>
    </source>
</evidence>
<gene>
    <name evidence="1" type="ORF">M5D96_002152</name>
</gene>
<protein>
    <submittedName>
        <fullName evidence="1">Uncharacterized protein</fullName>
    </submittedName>
</protein>
<reference evidence="1" key="1">
    <citation type="journal article" date="2023" name="Genome Biol. Evol.">
        <title>Long-read-based Genome Assembly of Drosophila gunungcola Reveals Fewer Chemosensory Genes in Flower-breeding Species.</title>
        <authorList>
            <person name="Negi A."/>
            <person name="Liao B.Y."/>
            <person name="Yeh S.D."/>
        </authorList>
    </citation>
    <scope>NUCLEOTIDE SEQUENCE</scope>
    <source>
        <strain evidence="1">Sukarami</strain>
    </source>
</reference>
<sequence>SPIARQTEPLIPIIDQPFWVVNNSHKSLICCARQAGKVENLFRS</sequence>
<keyword evidence="2" id="KW-1185">Reference proteome</keyword>
<feature type="non-terminal residue" evidence="1">
    <location>
        <position position="1"/>
    </location>
</feature>
<organism evidence="1 2">
    <name type="scientific">Drosophila gunungcola</name>
    <name type="common">fruit fly</name>
    <dbReference type="NCBI Taxonomy" id="103775"/>
    <lineage>
        <taxon>Eukaryota</taxon>
        <taxon>Metazoa</taxon>
        <taxon>Ecdysozoa</taxon>
        <taxon>Arthropoda</taxon>
        <taxon>Hexapoda</taxon>
        <taxon>Insecta</taxon>
        <taxon>Pterygota</taxon>
        <taxon>Neoptera</taxon>
        <taxon>Endopterygota</taxon>
        <taxon>Diptera</taxon>
        <taxon>Brachycera</taxon>
        <taxon>Muscomorpha</taxon>
        <taxon>Ephydroidea</taxon>
        <taxon>Drosophilidae</taxon>
        <taxon>Drosophila</taxon>
        <taxon>Sophophora</taxon>
    </lineage>
</organism>
<dbReference type="AlphaFoldDB" id="A0A9P9YZH7"/>
<dbReference type="Proteomes" id="UP001059596">
    <property type="component" value="Chromosome 3R"/>
</dbReference>